<dbReference type="AlphaFoldDB" id="Q7UVP1"/>
<protein>
    <submittedName>
        <fullName evidence="2">Uncharacterized protein</fullName>
    </submittedName>
</protein>
<accession>Q7UVP1</accession>
<evidence type="ECO:0000256" key="1">
    <source>
        <dbReference type="SAM" id="MobiDB-lite"/>
    </source>
</evidence>
<name>Q7UVP1_RHOBA</name>
<evidence type="ECO:0000313" key="3">
    <source>
        <dbReference type="Proteomes" id="UP000001025"/>
    </source>
</evidence>
<proteinExistence type="predicted"/>
<reference evidence="2 3" key="1">
    <citation type="journal article" date="2003" name="Proc. Natl. Acad. Sci. U.S.A.">
        <title>Complete genome sequence of the marine planctomycete Pirellula sp. strain 1.</title>
        <authorList>
            <person name="Gloeckner F.O."/>
            <person name="Kube M."/>
            <person name="Bauer M."/>
            <person name="Teeling H."/>
            <person name="Lombardot T."/>
            <person name="Ludwig W."/>
            <person name="Gade D."/>
            <person name="Beck A."/>
            <person name="Borzym K."/>
            <person name="Heitmann K."/>
            <person name="Rabus R."/>
            <person name="Schlesner H."/>
            <person name="Amann R."/>
            <person name="Reinhardt R."/>
        </authorList>
    </citation>
    <scope>NUCLEOTIDE SEQUENCE [LARGE SCALE GENOMIC DNA]</scope>
    <source>
        <strain evidence="3">DSM 10527 / NCIMB 13988 / SH1</strain>
    </source>
</reference>
<dbReference type="Proteomes" id="UP000001025">
    <property type="component" value="Chromosome"/>
</dbReference>
<organism evidence="2 3">
    <name type="scientific">Rhodopirellula baltica (strain DSM 10527 / NCIMB 13988 / SH1)</name>
    <dbReference type="NCBI Taxonomy" id="243090"/>
    <lineage>
        <taxon>Bacteria</taxon>
        <taxon>Pseudomonadati</taxon>
        <taxon>Planctomycetota</taxon>
        <taxon>Planctomycetia</taxon>
        <taxon>Pirellulales</taxon>
        <taxon>Pirellulaceae</taxon>
        <taxon>Rhodopirellula</taxon>
    </lineage>
</organism>
<dbReference type="EnsemblBacteria" id="CAD72681">
    <property type="protein sequence ID" value="CAD72681"/>
    <property type="gene ID" value="RB2510"/>
</dbReference>
<dbReference type="KEGG" id="rba:RB2510"/>
<keyword evidence="3" id="KW-1185">Reference proteome</keyword>
<dbReference type="InParanoid" id="Q7UVP1"/>
<evidence type="ECO:0000313" key="2">
    <source>
        <dbReference type="EMBL" id="CAD72681.1"/>
    </source>
</evidence>
<dbReference type="STRING" id="243090.RB2510"/>
<dbReference type="HOGENOM" id="CLU_3029360_0_0_0"/>
<feature type="region of interest" description="Disordered" evidence="1">
    <location>
        <begin position="29"/>
        <end position="55"/>
    </location>
</feature>
<sequence>MANPLRSGLANAAGYDKSRLKAGVLADAAGYGGEGTGANARRLRRWNPVLGESAT</sequence>
<dbReference type="EMBL" id="BX294137">
    <property type="protein sequence ID" value="CAD72681.1"/>
    <property type="molecule type" value="Genomic_DNA"/>
</dbReference>
<gene>
    <name evidence="2" type="ordered locus">RB2510</name>
</gene>